<feature type="compositionally biased region" description="Polar residues" evidence="1">
    <location>
        <begin position="372"/>
        <end position="382"/>
    </location>
</feature>
<dbReference type="Pfam" id="PF18721">
    <property type="entry name" value="CxC6"/>
    <property type="match status" value="1"/>
</dbReference>
<proteinExistence type="predicted"/>
<reference evidence="4 5" key="1">
    <citation type="journal article" date="2019" name="Nat. Ecol. Evol.">
        <title>Megaphylogeny resolves global patterns of mushroom evolution.</title>
        <authorList>
            <person name="Varga T."/>
            <person name="Krizsan K."/>
            <person name="Foldi C."/>
            <person name="Dima B."/>
            <person name="Sanchez-Garcia M."/>
            <person name="Sanchez-Ramirez S."/>
            <person name="Szollosi G.J."/>
            <person name="Szarkandi J.G."/>
            <person name="Papp V."/>
            <person name="Albert L."/>
            <person name="Andreopoulos W."/>
            <person name="Angelini C."/>
            <person name="Antonin V."/>
            <person name="Barry K.W."/>
            <person name="Bougher N.L."/>
            <person name="Buchanan P."/>
            <person name="Buyck B."/>
            <person name="Bense V."/>
            <person name="Catcheside P."/>
            <person name="Chovatia M."/>
            <person name="Cooper J."/>
            <person name="Damon W."/>
            <person name="Desjardin D."/>
            <person name="Finy P."/>
            <person name="Geml J."/>
            <person name="Haridas S."/>
            <person name="Hughes K."/>
            <person name="Justo A."/>
            <person name="Karasinski D."/>
            <person name="Kautmanova I."/>
            <person name="Kiss B."/>
            <person name="Kocsube S."/>
            <person name="Kotiranta H."/>
            <person name="LaButti K.M."/>
            <person name="Lechner B.E."/>
            <person name="Liimatainen K."/>
            <person name="Lipzen A."/>
            <person name="Lukacs Z."/>
            <person name="Mihaltcheva S."/>
            <person name="Morgado L.N."/>
            <person name="Niskanen T."/>
            <person name="Noordeloos M.E."/>
            <person name="Ohm R.A."/>
            <person name="Ortiz-Santana B."/>
            <person name="Ovrebo C."/>
            <person name="Racz N."/>
            <person name="Riley R."/>
            <person name="Savchenko A."/>
            <person name="Shiryaev A."/>
            <person name="Soop K."/>
            <person name="Spirin V."/>
            <person name="Szebenyi C."/>
            <person name="Tomsovsky M."/>
            <person name="Tulloss R.E."/>
            <person name="Uehling J."/>
            <person name="Grigoriev I.V."/>
            <person name="Vagvolgyi C."/>
            <person name="Papp T."/>
            <person name="Martin F.M."/>
            <person name="Miettinen O."/>
            <person name="Hibbett D.S."/>
            <person name="Nagy L.G."/>
        </authorList>
    </citation>
    <scope>NUCLEOTIDE SEQUENCE [LARGE SCALE GENOMIC DNA]</scope>
    <source>
        <strain evidence="4 5">FP101781</strain>
    </source>
</reference>
<dbReference type="STRING" id="71717.A0A4Y7TDH1"/>
<dbReference type="InterPro" id="IPR041539">
    <property type="entry name" value="CxC5"/>
</dbReference>
<dbReference type="EMBL" id="QPFP01000017">
    <property type="protein sequence ID" value="TEB31988.1"/>
    <property type="molecule type" value="Genomic_DNA"/>
</dbReference>
<protein>
    <recommendedName>
        <fullName evidence="6">CxC6 like cysteine cluster associated with KDZ domain-containing protein</fullName>
    </recommendedName>
</protein>
<organism evidence="4 5">
    <name type="scientific">Coprinellus micaceus</name>
    <name type="common">Glistening ink-cap mushroom</name>
    <name type="synonym">Coprinus micaceus</name>
    <dbReference type="NCBI Taxonomy" id="71717"/>
    <lineage>
        <taxon>Eukaryota</taxon>
        <taxon>Fungi</taxon>
        <taxon>Dikarya</taxon>
        <taxon>Basidiomycota</taxon>
        <taxon>Agaricomycotina</taxon>
        <taxon>Agaricomycetes</taxon>
        <taxon>Agaricomycetidae</taxon>
        <taxon>Agaricales</taxon>
        <taxon>Agaricineae</taxon>
        <taxon>Psathyrellaceae</taxon>
        <taxon>Coprinellus</taxon>
    </lineage>
</organism>
<comment type="caution">
    <text evidence="4">The sequence shown here is derived from an EMBL/GenBank/DDBJ whole genome shotgun (WGS) entry which is preliminary data.</text>
</comment>
<sequence length="588" mass="66761">MDVLPALSQWLDSLPDGLKPQMGFEKILRFMVLSSRLKDDILLAQAAEHPVAEPPVLLPPSVHHFLAGACNIPSKPVEIIEGLWSCVRRLVWNELSFLSDPTFPLQDHVLHGYKYGIACNINYHNNFSVKDGVRTYYPGVPDVIQVSDHHFAERELVDSWITLMVVAWASASNCARFYNTALSPNKDRRDVPSDIGWSFKAEATYEHVYDGFTILSLLEDCQKRDTVLEIPHTGLQKNRLNDAVRALNNRRCFYQPEMHHRCDVCFRTYNAVGKPCRVVVLDGVTLGRPCCSSYNCKIPLTSPKHRYCPGHENQYGNICCIKGCAAQKVPGRKTCADGVHQEVENAYNEQGTARFQLQKQLQRAFVSHPDSSEPNAESQDPTEPNIDELIEVEKDTPKGKLKAEFGRRRTHNEQVIVYPCGMILLRETFYGAEGPGSVIELIKRVFRVPGTKPQHIFYDNNCTIAKTVKGQDPKNSNTKDPWFDDIKLTVDVFHFKSKHSVNDTWCRQNCNPVGHPELLGEGGKAWYFNSSIAEQTNVWLGGYHSICREMSQDRYEFFLDEMVACKNKITFERLREGGSNPRYHTPGL</sequence>
<keyword evidence="5" id="KW-1185">Reference proteome</keyword>
<evidence type="ECO:0000313" key="4">
    <source>
        <dbReference type="EMBL" id="TEB31988.1"/>
    </source>
</evidence>
<name>A0A4Y7TDH1_COPMI</name>
<evidence type="ECO:0000259" key="3">
    <source>
        <dbReference type="Pfam" id="PF18721"/>
    </source>
</evidence>
<accession>A0A4Y7TDH1</accession>
<dbReference type="Pfam" id="PF18718">
    <property type="entry name" value="CxC5"/>
    <property type="match status" value="1"/>
</dbReference>
<dbReference type="OrthoDB" id="3055037at2759"/>
<feature type="domain" description="CxC6 like cysteine cluster associated with KDZ" evidence="3">
    <location>
        <begin position="280"/>
        <end position="345"/>
    </location>
</feature>
<dbReference type="AlphaFoldDB" id="A0A4Y7TDH1"/>
<evidence type="ECO:0000256" key="1">
    <source>
        <dbReference type="SAM" id="MobiDB-lite"/>
    </source>
</evidence>
<dbReference type="Proteomes" id="UP000298030">
    <property type="component" value="Unassembled WGS sequence"/>
</dbReference>
<dbReference type="InterPro" id="IPR040898">
    <property type="entry name" value="CxC6"/>
</dbReference>
<evidence type="ECO:0008006" key="6">
    <source>
        <dbReference type="Google" id="ProtNLM"/>
    </source>
</evidence>
<gene>
    <name evidence="4" type="ORF">FA13DRAFT_1628834</name>
</gene>
<evidence type="ECO:0000313" key="5">
    <source>
        <dbReference type="Proteomes" id="UP000298030"/>
    </source>
</evidence>
<feature type="region of interest" description="Disordered" evidence="1">
    <location>
        <begin position="364"/>
        <end position="385"/>
    </location>
</feature>
<evidence type="ECO:0000259" key="2">
    <source>
        <dbReference type="Pfam" id="PF18718"/>
    </source>
</evidence>
<feature type="domain" description="CxC5 like cysteine cluster associated with KDZ" evidence="2">
    <location>
        <begin position="118"/>
        <end position="181"/>
    </location>
</feature>